<dbReference type="Proteomes" id="UP000229317">
    <property type="component" value="Unassembled WGS sequence"/>
</dbReference>
<dbReference type="EMBL" id="PCVO01000024">
    <property type="protein sequence ID" value="PIQ75357.1"/>
    <property type="molecule type" value="Genomic_DNA"/>
</dbReference>
<dbReference type="InterPro" id="IPR053136">
    <property type="entry name" value="UTP_pyrophosphatase-like"/>
</dbReference>
<protein>
    <recommendedName>
        <fullName evidence="1">YgjP-like metallopeptidase domain-containing protein</fullName>
    </recommendedName>
</protein>
<dbReference type="PANTHER" id="PTHR30399">
    <property type="entry name" value="UNCHARACTERIZED PROTEIN YGJP"/>
    <property type="match status" value="1"/>
</dbReference>
<dbReference type="CDD" id="cd07344">
    <property type="entry name" value="M48_yhfN_like"/>
    <property type="match status" value="1"/>
</dbReference>
<dbReference type="Pfam" id="PF01863">
    <property type="entry name" value="YgjP-like"/>
    <property type="match status" value="1"/>
</dbReference>
<organism evidence="2 3">
    <name type="scientific">Candidatus Portnoybacteria bacterium CG11_big_fil_rev_8_21_14_0_20_40_15</name>
    <dbReference type="NCBI Taxonomy" id="1974817"/>
    <lineage>
        <taxon>Bacteria</taxon>
        <taxon>Candidatus Portnoyibacteriota</taxon>
    </lineage>
</organism>
<accession>A0A2H0KTD1</accession>
<name>A0A2H0KTD1_9BACT</name>
<dbReference type="AlphaFoldDB" id="A0A2H0KTD1"/>
<evidence type="ECO:0000313" key="3">
    <source>
        <dbReference type="Proteomes" id="UP000229317"/>
    </source>
</evidence>
<dbReference type="PANTHER" id="PTHR30399:SF1">
    <property type="entry name" value="UTP PYROPHOSPHATASE"/>
    <property type="match status" value="1"/>
</dbReference>
<proteinExistence type="predicted"/>
<gene>
    <name evidence="2" type="ORF">COV84_01630</name>
</gene>
<reference evidence="2 3" key="1">
    <citation type="submission" date="2017-09" db="EMBL/GenBank/DDBJ databases">
        <title>Depth-based differentiation of microbial function through sediment-hosted aquifers and enrichment of novel symbionts in the deep terrestrial subsurface.</title>
        <authorList>
            <person name="Probst A.J."/>
            <person name="Ladd B."/>
            <person name="Jarett J.K."/>
            <person name="Geller-Mcgrath D.E."/>
            <person name="Sieber C.M."/>
            <person name="Emerson J.B."/>
            <person name="Anantharaman K."/>
            <person name="Thomas B.C."/>
            <person name="Malmstrom R."/>
            <person name="Stieglmeier M."/>
            <person name="Klingl A."/>
            <person name="Woyke T."/>
            <person name="Ryan C.M."/>
            <person name="Banfield J.F."/>
        </authorList>
    </citation>
    <scope>NUCLEOTIDE SEQUENCE [LARGE SCALE GENOMIC DNA]</scope>
    <source>
        <strain evidence="2">CG11_big_fil_rev_8_21_14_0_20_40_15</strain>
    </source>
</reference>
<evidence type="ECO:0000259" key="1">
    <source>
        <dbReference type="Pfam" id="PF01863"/>
    </source>
</evidence>
<dbReference type="Gene3D" id="3.30.2010.10">
    <property type="entry name" value="Metalloproteases ('zincins'), catalytic domain"/>
    <property type="match status" value="1"/>
</dbReference>
<feature type="domain" description="YgjP-like metallopeptidase" evidence="1">
    <location>
        <begin position="109"/>
        <end position="199"/>
    </location>
</feature>
<sequence>MLRAGRHLFIWVKNSFMKKQITLQNNEVSYTLKKSRRARRMRLAVYCDGSVVAIMPHDFQESIVEKFIHDKTGWLLSKINFFKQFKGQPIAHHGKRDYLKHKDKVLLLAKEKVAHFNEFFGFKFNKINIKNQKTRWGSCSKSGNLNFNYKILFLPAIQRDYVIIHELCHLKELNHSGLFWRLVAETFPHWAEAKKELKNSALNLY</sequence>
<comment type="caution">
    <text evidence="2">The sequence shown here is derived from an EMBL/GenBank/DDBJ whole genome shotgun (WGS) entry which is preliminary data.</text>
</comment>
<evidence type="ECO:0000313" key="2">
    <source>
        <dbReference type="EMBL" id="PIQ75357.1"/>
    </source>
</evidence>
<dbReference type="InterPro" id="IPR002725">
    <property type="entry name" value="YgjP-like_metallopeptidase"/>
</dbReference>